<protein>
    <recommendedName>
        <fullName evidence="1">Protein ENHANCED DISEASE RESISTANCE 2 C-terminal domain-containing protein</fullName>
    </recommendedName>
</protein>
<evidence type="ECO:0000313" key="3">
    <source>
        <dbReference type="Proteomes" id="UP001189429"/>
    </source>
</evidence>
<evidence type="ECO:0000313" key="2">
    <source>
        <dbReference type="EMBL" id="CAK0891944.1"/>
    </source>
</evidence>
<reference evidence="2" key="1">
    <citation type="submission" date="2023-10" db="EMBL/GenBank/DDBJ databases">
        <authorList>
            <person name="Chen Y."/>
            <person name="Shah S."/>
            <person name="Dougan E. K."/>
            <person name="Thang M."/>
            <person name="Chan C."/>
        </authorList>
    </citation>
    <scope>NUCLEOTIDE SEQUENCE [LARGE SCALE GENOMIC DNA]</scope>
</reference>
<dbReference type="Proteomes" id="UP001189429">
    <property type="component" value="Unassembled WGS sequence"/>
</dbReference>
<comment type="caution">
    <text evidence="2">The sequence shown here is derived from an EMBL/GenBank/DDBJ whole genome shotgun (WGS) entry which is preliminary data.</text>
</comment>
<feature type="domain" description="Protein ENHANCED DISEASE RESISTANCE 2 C-terminal" evidence="1">
    <location>
        <begin position="5"/>
        <end position="82"/>
    </location>
</feature>
<dbReference type="InterPro" id="IPR009769">
    <property type="entry name" value="EDR2_C"/>
</dbReference>
<accession>A0ABN9WYC1</accession>
<gene>
    <name evidence="2" type="ORF">PCOR1329_LOCUS71727</name>
</gene>
<proteinExistence type="predicted"/>
<dbReference type="InterPro" id="IPR045096">
    <property type="entry name" value="EDR2-like"/>
</dbReference>
<dbReference type="PANTHER" id="PTHR12136">
    <property type="entry name" value="ENHANCED DISEASE RESISTANCE-RELATED"/>
    <property type="match status" value="1"/>
</dbReference>
<evidence type="ECO:0000259" key="1">
    <source>
        <dbReference type="Pfam" id="PF07059"/>
    </source>
</evidence>
<keyword evidence="3" id="KW-1185">Reference proteome</keyword>
<dbReference type="PANTHER" id="PTHR12136:SF41">
    <property type="entry name" value="PLECKSTRIN HOMOLOGY (PH) AND LIPID-BINDING START DOMAINS-CONTAINING PROTEIN"/>
    <property type="match status" value="1"/>
</dbReference>
<organism evidence="2 3">
    <name type="scientific">Prorocentrum cordatum</name>
    <dbReference type="NCBI Taxonomy" id="2364126"/>
    <lineage>
        <taxon>Eukaryota</taxon>
        <taxon>Sar</taxon>
        <taxon>Alveolata</taxon>
        <taxon>Dinophyceae</taxon>
        <taxon>Prorocentrales</taxon>
        <taxon>Prorocentraceae</taxon>
        <taxon>Prorocentrum</taxon>
    </lineage>
</organism>
<dbReference type="EMBL" id="CAUYUJ010019538">
    <property type="protein sequence ID" value="CAK0891944.1"/>
    <property type="molecule type" value="Genomic_DNA"/>
</dbReference>
<name>A0ABN9WYC1_9DINO</name>
<sequence length="90" mass="9765">MGRCETPTLLGKALKLSYFHIPGDHFEVSINVFSEPKAKSITGLVSGAAKGLVIDMGLLIEGQAPQELPEQLLGGHRLRRINFAKLRSPV</sequence>
<dbReference type="Pfam" id="PF07059">
    <property type="entry name" value="EDR2_C"/>
    <property type="match status" value="1"/>
</dbReference>